<sequence length="67" mass="7063">MSSPPRPSSFSTTGGISKSSLDAITPLTSSPNSTKMSSSEASKVEFASSFTFIIKSNIINVIVIFVF</sequence>
<feature type="compositionally biased region" description="Polar residues" evidence="1">
    <location>
        <begin position="12"/>
        <end position="28"/>
    </location>
</feature>
<feature type="region of interest" description="Disordered" evidence="1">
    <location>
        <begin position="1"/>
        <end position="39"/>
    </location>
</feature>
<protein>
    <submittedName>
        <fullName evidence="2">Uncharacterized protein</fullName>
    </submittedName>
</protein>
<proteinExistence type="predicted"/>
<dbReference type="AlphaFoldDB" id="V7CMY1"/>
<accession>V7CMY1</accession>
<gene>
    <name evidence="2" type="ORF">PHAVU_002G137700g</name>
</gene>
<keyword evidence="3" id="KW-1185">Reference proteome</keyword>
<dbReference type="Proteomes" id="UP000000226">
    <property type="component" value="Chromosome 2"/>
</dbReference>
<dbReference type="EMBL" id="CM002289">
    <property type="protein sequence ID" value="ESW30256.1"/>
    <property type="molecule type" value="Genomic_DNA"/>
</dbReference>
<feature type="compositionally biased region" description="Low complexity" evidence="1">
    <location>
        <begin position="29"/>
        <end position="39"/>
    </location>
</feature>
<evidence type="ECO:0000256" key="1">
    <source>
        <dbReference type="SAM" id="MobiDB-lite"/>
    </source>
</evidence>
<organism evidence="2 3">
    <name type="scientific">Phaseolus vulgaris</name>
    <name type="common">Kidney bean</name>
    <name type="synonym">French bean</name>
    <dbReference type="NCBI Taxonomy" id="3885"/>
    <lineage>
        <taxon>Eukaryota</taxon>
        <taxon>Viridiplantae</taxon>
        <taxon>Streptophyta</taxon>
        <taxon>Embryophyta</taxon>
        <taxon>Tracheophyta</taxon>
        <taxon>Spermatophyta</taxon>
        <taxon>Magnoliopsida</taxon>
        <taxon>eudicotyledons</taxon>
        <taxon>Gunneridae</taxon>
        <taxon>Pentapetalae</taxon>
        <taxon>rosids</taxon>
        <taxon>fabids</taxon>
        <taxon>Fabales</taxon>
        <taxon>Fabaceae</taxon>
        <taxon>Papilionoideae</taxon>
        <taxon>50 kb inversion clade</taxon>
        <taxon>NPAAA clade</taxon>
        <taxon>indigoferoid/millettioid clade</taxon>
        <taxon>Phaseoleae</taxon>
        <taxon>Phaseolus</taxon>
    </lineage>
</organism>
<evidence type="ECO:0000313" key="2">
    <source>
        <dbReference type="EMBL" id="ESW30256.1"/>
    </source>
</evidence>
<name>V7CMY1_PHAVU</name>
<dbReference type="Gramene" id="ESW30256">
    <property type="protein sequence ID" value="ESW30256"/>
    <property type="gene ID" value="PHAVU_002G137700g"/>
</dbReference>
<evidence type="ECO:0000313" key="3">
    <source>
        <dbReference type="Proteomes" id="UP000000226"/>
    </source>
</evidence>
<reference evidence="3" key="1">
    <citation type="journal article" date="2014" name="Nat. Genet.">
        <title>A reference genome for common bean and genome-wide analysis of dual domestications.</title>
        <authorList>
            <person name="Schmutz J."/>
            <person name="McClean P.E."/>
            <person name="Mamidi S."/>
            <person name="Wu G.A."/>
            <person name="Cannon S.B."/>
            <person name="Grimwood J."/>
            <person name="Jenkins J."/>
            <person name="Shu S."/>
            <person name="Song Q."/>
            <person name="Chavarro C."/>
            <person name="Torres-Torres M."/>
            <person name="Geffroy V."/>
            <person name="Moghaddam S.M."/>
            <person name="Gao D."/>
            <person name="Abernathy B."/>
            <person name="Barry K."/>
            <person name="Blair M."/>
            <person name="Brick M.A."/>
            <person name="Chovatia M."/>
            <person name="Gepts P."/>
            <person name="Goodstein D.M."/>
            <person name="Gonzales M."/>
            <person name="Hellsten U."/>
            <person name="Hyten D.L."/>
            <person name="Jia G."/>
            <person name="Kelly J.D."/>
            <person name="Kudrna D."/>
            <person name="Lee R."/>
            <person name="Richard M.M."/>
            <person name="Miklas P.N."/>
            <person name="Osorno J.M."/>
            <person name="Rodrigues J."/>
            <person name="Thareau V."/>
            <person name="Urrea C.A."/>
            <person name="Wang M."/>
            <person name="Yu Y."/>
            <person name="Zhang M."/>
            <person name="Wing R.A."/>
            <person name="Cregan P.B."/>
            <person name="Rokhsar D.S."/>
            <person name="Jackson S.A."/>
        </authorList>
    </citation>
    <scope>NUCLEOTIDE SEQUENCE [LARGE SCALE GENOMIC DNA]</scope>
    <source>
        <strain evidence="3">cv. G19833</strain>
    </source>
</reference>